<evidence type="ECO:0000313" key="2">
    <source>
        <dbReference type="Proteomes" id="UP000029382"/>
    </source>
</evidence>
<proteinExistence type="predicted"/>
<accession>A0A091BUI8</accession>
<organism evidence="1 2">
    <name type="scientific">Streptococcus equinus JB1</name>
    <dbReference type="NCBI Taxonomy" id="1294274"/>
    <lineage>
        <taxon>Bacteria</taxon>
        <taxon>Bacillati</taxon>
        <taxon>Bacillota</taxon>
        <taxon>Bacilli</taxon>
        <taxon>Lactobacillales</taxon>
        <taxon>Streptococcaceae</taxon>
        <taxon>Streptococcus</taxon>
    </lineage>
</organism>
<evidence type="ECO:0000313" key="1">
    <source>
        <dbReference type="EMBL" id="KFN87407.1"/>
    </source>
</evidence>
<dbReference type="AlphaFoldDB" id="A0A091BUI8"/>
<sequence>METDFQTLVDVLNAKSSEESKKEQSVVPLSEFVQTVGGG</sequence>
<dbReference type="EMBL" id="AUZH01000026">
    <property type="protein sequence ID" value="KFN87407.1"/>
    <property type="molecule type" value="Genomic_DNA"/>
</dbReference>
<gene>
    <name evidence="1" type="ORF">H702_07000</name>
</gene>
<reference evidence="1 2" key="1">
    <citation type="journal article" date="2014" name="Genome Announc.">
        <title>Draft Genome Sequences of Streptococcus bovis Strains ATCC 33317 and JB1.</title>
        <authorList>
            <person name="Benahmed F.H."/>
            <person name="Gopinath G.R."/>
            <person name="Harbottle H."/>
            <person name="Cotta M.A."/>
            <person name="Luo Y."/>
            <person name="Henderson C."/>
            <person name="Teri P."/>
            <person name="Soppet D."/>
            <person name="Rasmussen M."/>
            <person name="Whitehead T.R."/>
            <person name="Davidson M."/>
        </authorList>
    </citation>
    <scope>NUCLEOTIDE SEQUENCE [LARGE SCALE GENOMIC DNA]</scope>
    <source>
        <strain evidence="1 2">JB1</strain>
    </source>
</reference>
<comment type="caution">
    <text evidence="1">The sequence shown here is derived from an EMBL/GenBank/DDBJ whole genome shotgun (WGS) entry which is preliminary data.</text>
</comment>
<dbReference type="Proteomes" id="UP000029382">
    <property type="component" value="Unassembled WGS sequence"/>
</dbReference>
<name>A0A091BUI8_STREI</name>
<protein>
    <submittedName>
        <fullName evidence="1">Uncharacterized protein</fullName>
    </submittedName>
</protein>